<dbReference type="OrthoDB" id="9780507at2"/>
<comment type="catalytic activity">
    <reaction evidence="9">
        <text>di-trans,octa-cis-undecaprenyl diphosphate + H2O = di-trans,octa-cis-undecaprenyl phosphate + phosphate + H(+)</text>
        <dbReference type="Rhea" id="RHEA:28094"/>
        <dbReference type="ChEBI" id="CHEBI:15377"/>
        <dbReference type="ChEBI" id="CHEBI:15378"/>
        <dbReference type="ChEBI" id="CHEBI:43474"/>
        <dbReference type="ChEBI" id="CHEBI:58405"/>
        <dbReference type="ChEBI" id="CHEBI:60392"/>
        <dbReference type="EC" id="3.6.1.27"/>
    </reaction>
</comment>
<evidence type="ECO:0000313" key="12">
    <source>
        <dbReference type="Proteomes" id="UP000294832"/>
    </source>
</evidence>
<keyword evidence="7" id="KW-0472">Membrane</keyword>
<dbReference type="GO" id="GO:0005886">
    <property type="term" value="C:plasma membrane"/>
    <property type="evidence" value="ECO:0007669"/>
    <property type="project" value="UniProtKB-SubCell"/>
</dbReference>
<organism evidence="11 12">
    <name type="scientific">Shewanella fodinae</name>
    <dbReference type="NCBI Taxonomy" id="552357"/>
    <lineage>
        <taxon>Bacteria</taxon>
        <taxon>Pseudomonadati</taxon>
        <taxon>Pseudomonadota</taxon>
        <taxon>Gammaproteobacteria</taxon>
        <taxon>Alteromonadales</taxon>
        <taxon>Shewanellaceae</taxon>
        <taxon>Shewanella</taxon>
    </lineage>
</organism>
<dbReference type="SMART" id="SM00014">
    <property type="entry name" value="acidPPc"/>
    <property type="match status" value="1"/>
</dbReference>
<keyword evidence="6" id="KW-1133">Transmembrane helix</keyword>
<evidence type="ECO:0000313" key="11">
    <source>
        <dbReference type="EMBL" id="TCN78002.1"/>
    </source>
</evidence>
<gene>
    <name evidence="11" type="ORF">EDC91_14317</name>
</gene>
<protein>
    <recommendedName>
        <fullName evidence="2">undecaprenyl-diphosphate phosphatase</fullName>
        <ecNumber evidence="2">3.6.1.27</ecNumber>
    </recommendedName>
    <alternativeName>
        <fullName evidence="8">Undecaprenyl pyrophosphate phosphatase</fullName>
    </alternativeName>
</protein>
<evidence type="ECO:0000256" key="9">
    <source>
        <dbReference type="ARBA" id="ARBA00047594"/>
    </source>
</evidence>
<evidence type="ECO:0000259" key="10">
    <source>
        <dbReference type="SMART" id="SM00014"/>
    </source>
</evidence>
<evidence type="ECO:0000256" key="7">
    <source>
        <dbReference type="ARBA" id="ARBA00023136"/>
    </source>
</evidence>
<evidence type="ECO:0000256" key="5">
    <source>
        <dbReference type="ARBA" id="ARBA00022801"/>
    </source>
</evidence>
<dbReference type="InterPro" id="IPR036938">
    <property type="entry name" value="PAP2/HPO_sf"/>
</dbReference>
<dbReference type="CDD" id="cd01610">
    <property type="entry name" value="PAP2_like"/>
    <property type="match status" value="1"/>
</dbReference>
<keyword evidence="12" id="KW-1185">Reference proteome</keyword>
<evidence type="ECO:0000256" key="3">
    <source>
        <dbReference type="ARBA" id="ARBA00022475"/>
    </source>
</evidence>
<evidence type="ECO:0000256" key="4">
    <source>
        <dbReference type="ARBA" id="ARBA00022692"/>
    </source>
</evidence>
<comment type="subcellular location">
    <subcellularLocation>
        <location evidence="1">Cell membrane</location>
        <topology evidence="1">Multi-pass membrane protein</topology>
    </subcellularLocation>
</comment>
<proteinExistence type="predicted"/>
<accession>A0A4V6NM63</accession>
<dbReference type="GO" id="GO:0050380">
    <property type="term" value="F:undecaprenyl-diphosphatase activity"/>
    <property type="evidence" value="ECO:0007669"/>
    <property type="project" value="UniProtKB-EC"/>
</dbReference>
<dbReference type="Pfam" id="PF01569">
    <property type="entry name" value="PAP2"/>
    <property type="match status" value="1"/>
</dbReference>
<evidence type="ECO:0000256" key="1">
    <source>
        <dbReference type="ARBA" id="ARBA00004651"/>
    </source>
</evidence>
<dbReference type="PANTHER" id="PTHR14969:SF62">
    <property type="entry name" value="DECAPRENYLPHOSPHORYL-5-PHOSPHORIBOSE PHOSPHATASE RV3807C-RELATED"/>
    <property type="match status" value="1"/>
</dbReference>
<evidence type="ECO:0000256" key="2">
    <source>
        <dbReference type="ARBA" id="ARBA00012374"/>
    </source>
</evidence>
<dbReference type="EC" id="3.6.1.27" evidence="2"/>
<sequence>MLLHLAELDRRGFCLLLFWGKKYRLTPIALKLSTSGNGPTYLYLAVLLLLLHRDGQSFFNLLLASFMLELPCYLLLKNTIRRTRPCHCLPAGLVHDFEPSDRYSLPSGHTAGAFVFACAVLQVYPQFGVPVLCWAALVGGSRIVLGVHYPLDIVAGMMLGCSSGYWAGQLLQG</sequence>
<keyword evidence="5" id="KW-0378">Hydrolase</keyword>
<dbReference type="EMBL" id="SLWF01000043">
    <property type="protein sequence ID" value="TCN78002.1"/>
    <property type="molecule type" value="Genomic_DNA"/>
</dbReference>
<reference evidence="11 12" key="1">
    <citation type="submission" date="2019-03" db="EMBL/GenBank/DDBJ databases">
        <title>Freshwater and sediment microbial communities from various areas in North America, analyzing microbe dynamics in response to fracking.</title>
        <authorList>
            <person name="Lamendella R."/>
        </authorList>
    </citation>
    <scope>NUCLEOTIDE SEQUENCE [LARGE SCALE GENOMIC DNA]</scope>
    <source>
        <strain evidence="11 12">74A</strain>
    </source>
</reference>
<dbReference type="InterPro" id="IPR000326">
    <property type="entry name" value="PAP2/HPO"/>
</dbReference>
<evidence type="ECO:0000256" key="6">
    <source>
        <dbReference type="ARBA" id="ARBA00022989"/>
    </source>
</evidence>
<feature type="domain" description="Phosphatidic acid phosphatase type 2/haloperoxidase" evidence="10">
    <location>
        <begin position="60"/>
        <end position="168"/>
    </location>
</feature>
<dbReference type="PANTHER" id="PTHR14969">
    <property type="entry name" value="SPHINGOSINE-1-PHOSPHATE PHOSPHOHYDROLASE"/>
    <property type="match status" value="1"/>
</dbReference>
<keyword evidence="4" id="KW-0812">Transmembrane</keyword>
<dbReference type="SUPFAM" id="SSF48317">
    <property type="entry name" value="Acid phosphatase/Vanadium-dependent haloperoxidase"/>
    <property type="match status" value="1"/>
</dbReference>
<name>A0A4V6NM63_9GAMM</name>
<dbReference type="AlphaFoldDB" id="A0A4V6NM63"/>
<keyword evidence="3" id="KW-1003">Cell membrane</keyword>
<dbReference type="RefSeq" id="WP_133040481.1">
    <property type="nucleotide sequence ID" value="NZ_SLWF01000043.1"/>
</dbReference>
<dbReference type="Proteomes" id="UP000294832">
    <property type="component" value="Unassembled WGS sequence"/>
</dbReference>
<comment type="caution">
    <text evidence="11">The sequence shown here is derived from an EMBL/GenBank/DDBJ whole genome shotgun (WGS) entry which is preliminary data.</text>
</comment>
<dbReference type="Gene3D" id="1.20.144.10">
    <property type="entry name" value="Phosphatidic acid phosphatase type 2/haloperoxidase"/>
    <property type="match status" value="1"/>
</dbReference>
<evidence type="ECO:0000256" key="8">
    <source>
        <dbReference type="ARBA" id="ARBA00032707"/>
    </source>
</evidence>